<dbReference type="Pfam" id="PF02879">
    <property type="entry name" value="PGM_PMM_II"/>
    <property type="match status" value="1"/>
</dbReference>
<dbReference type="OrthoDB" id="9803322at2"/>
<feature type="domain" description="Alpha-D-phosphohexomutase C-terminal" evidence="9">
    <location>
        <begin position="387"/>
        <end position="453"/>
    </location>
</feature>
<evidence type="ECO:0000259" key="11">
    <source>
        <dbReference type="Pfam" id="PF02879"/>
    </source>
</evidence>
<dbReference type="PRINTS" id="PR00509">
    <property type="entry name" value="PGMPMM"/>
</dbReference>
<keyword evidence="5 6" id="KW-0413">Isomerase</keyword>
<dbReference type="GO" id="GO:0000287">
    <property type="term" value="F:magnesium ion binding"/>
    <property type="evidence" value="ECO:0007669"/>
    <property type="project" value="UniProtKB-UniRule"/>
</dbReference>
<dbReference type="InterPro" id="IPR016055">
    <property type="entry name" value="A-D-PHexomutase_a/b/a-I/II/III"/>
</dbReference>
<dbReference type="GO" id="GO:0008966">
    <property type="term" value="F:phosphoglucosamine mutase activity"/>
    <property type="evidence" value="ECO:0007669"/>
    <property type="project" value="UniProtKB-UniRule"/>
</dbReference>
<dbReference type="AlphaFoldDB" id="A0A2V4UWT2"/>
<name>A0A2V4UWT2_9GAMM</name>
<feature type="binding site" evidence="6">
    <location>
        <position position="258"/>
    </location>
    <ligand>
        <name>Mg(2+)</name>
        <dbReference type="ChEBI" id="CHEBI:18420"/>
    </ligand>
</feature>
<evidence type="ECO:0000256" key="6">
    <source>
        <dbReference type="HAMAP-Rule" id="MF_01554"/>
    </source>
</evidence>
<feature type="domain" description="Alpha-D-phosphohexomutase alpha/beta/alpha" evidence="10">
    <location>
        <begin position="2"/>
        <end position="136"/>
    </location>
</feature>
<dbReference type="GO" id="GO:0006048">
    <property type="term" value="P:UDP-N-acetylglucosamine biosynthetic process"/>
    <property type="evidence" value="ECO:0007669"/>
    <property type="project" value="TreeGrafter"/>
</dbReference>
<dbReference type="Pfam" id="PF02880">
    <property type="entry name" value="PGM_PMM_III"/>
    <property type="match status" value="1"/>
</dbReference>
<comment type="function">
    <text evidence="6 8">Catalyzes the conversion of glucosamine-6-phosphate to glucosamine-1-phosphate.</text>
</comment>
<feature type="binding site" evidence="6">
    <location>
        <position position="262"/>
    </location>
    <ligand>
        <name>Mg(2+)</name>
        <dbReference type="ChEBI" id="CHEBI:18420"/>
    </ligand>
</feature>
<feature type="domain" description="Alpha-D-phosphohexomutase alpha/beta/alpha" evidence="11">
    <location>
        <begin position="174"/>
        <end position="271"/>
    </location>
</feature>
<dbReference type="Pfam" id="PF00408">
    <property type="entry name" value="PGM_PMM_IV"/>
    <property type="match status" value="1"/>
</dbReference>
<dbReference type="Pfam" id="PF02878">
    <property type="entry name" value="PGM_PMM_I"/>
    <property type="match status" value="1"/>
</dbReference>
<dbReference type="GO" id="GO:0005829">
    <property type="term" value="C:cytosol"/>
    <property type="evidence" value="ECO:0007669"/>
    <property type="project" value="TreeGrafter"/>
</dbReference>
<dbReference type="InterPro" id="IPR005841">
    <property type="entry name" value="Alpha-D-phosphohexomutase_SF"/>
</dbReference>
<evidence type="ECO:0000259" key="10">
    <source>
        <dbReference type="Pfam" id="PF02878"/>
    </source>
</evidence>
<organism evidence="13 14">
    <name type="scientific">Psychrobacter fozii</name>
    <dbReference type="NCBI Taxonomy" id="198480"/>
    <lineage>
        <taxon>Bacteria</taxon>
        <taxon>Pseudomonadati</taxon>
        <taxon>Pseudomonadota</taxon>
        <taxon>Gammaproteobacteria</taxon>
        <taxon>Moraxellales</taxon>
        <taxon>Moraxellaceae</taxon>
        <taxon>Psychrobacter</taxon>
    </lineage>
</organism>
<comment type="PTM">
    <text evidence="6">Activated by phosphorylation.</text>
</comment>
<dbReference type="GO" id="GO:0004615">
    <property type="term" value="F:phosphomannomutase activity"/>
    <property type="evidence" value="ECO:0007669"/>
    <property type="project" value="TreeGrafter"/>
</dbReference>
<comment type="cofactor">
    <cofactor evidence="6">
        <name>Mg(2+)</name>
        <dbReference type="ChEBI" id="CHEBI:18420"/>
    </cofactor>
    <text evidence="6">Binds 1 Mg(2+) ion per subunit.</text>
</comment>
<dbReference type="EMBL" id="QJSU01000008">
    <property type="protein sequence ID" value="PYE38222.1"/>
    <property type="molecule type" value="Genomic_DNA"/>
</dbReference>
<evidence type="ECO:0000259" key="12">
    <source>
        <dbReference type="Pfam" id="PF02880"/>
    </source>
</evidence>
<dbReference type="GO" id="GO:0009252">
    <property type="term" value="P:peptidoglycan biosynthetic process"/>
    <property type="evidence" value="ECO:0007669"/>
    <property type="project" value="UniProtKB-ARBA"/>
</dbReference>
<dbReference type="HAMAP" id="MF_01554_B">
    <property type="entry name" value="GlmM_B"/>
    <property type="match status" value="1"/>
</dbReference>
<dbReference type="PANTHER" id="PTHR42946">
    <property type="entry name" value="PHOSPHOHEXOSE MUTASE"/>
    <property type="match status" value="1"/>
</dbReference>
<evidence type="ECO:0000256" key="5">
    <source>
        <dbReference type="ARBA" id="ARBA00023235"/>
    </source>
</evidence>
<dbReference type="InterPro" id="IPR005844">
    <property type="entry name" value="A-D-PHexomutase_a/b/a-I"/>
</dbReference>
<dbReference type="InterPro" id="IPR005845">
    <property type="entry name" value="A-D-PHexomutase_a/b/a-II"/>
</dbReference>
<sequence length="460" mass="49249">MSYFGTDGIRGKFGELPITPDFILKLGYVTGQVLIENNDNPARRPSVVIGKDTRLSGYVIEGALQAGFNAAGVDVHMLGPLPTPAIAHLTRSFNADAGVVISASHNPYYDNGIKLFSGDGKKLTDEMQNAINDKLKIIMSIGGNVSDNNNDLVMPILDPAQLGKNNRINDAKGRYIEFCKGSFPYQYDLSHLTVVVDCANGAGYSVAPRVMRELGANVIAINNTPDGLNINADCGSTHPEGLQKAVVEHEADVGIALDGDGDRIVMVDEAGNLVDGDGILYVLATQGQSKAKGVVGTLMSNMGLELALKADGIAFTRAKVGDRYVMHELEANGWILGGEPSGHILCLDKSRTGDAIIAGLQVLAVMQARGRALSDLVEGFEVLPQKLVNVRLSQMQDPFEHEELVTAFEKAQATLEGRGRLLIRQSGTEPMIRVMVESDDEIECDVLANDLADHIKAVLG</sequence>
<dbReference type="SUPFAM" id="SSF53738">
    <property type="entry name" value="Phosphoglucomutase, first 3 domains"/>
    <property type="match status" value="3"/>
</dbReference>
<dbReference type="Gene3D" id="3.30.310.50">
    <property type="entry name" value="Alpha-D-phosphohexomutase, C-terminal domain"/>
    <property type="match status" value="1"/>
</dbReference>
<dbReference type="RefSeq" id="WP_110923731.1">
    <property type="nucleotide sequence ID" value="NZ_QJSU01000008.1"/>
</dbReference>
<dbReference type="SUPFAM" id="SSF55957">
    <property type="entry name" value="Phosphoglucomutase, C-terminal domain"/>
    <property type="match status" value="1"/>
</dbReference>
<protein>
    <recommendedName>
        <fullName evidence="6 8">Phosphoglucosamine mutase</fullName>
        <ecNumber evidence="6 8">5.4.2.10</ecNumber>
    </recommendedName>
</protein>
<dbReference type="FunFam" id="3.40.120.10:FF:000001">
    <property type="entry name" value="Phosphoglucosamine mutase"/>
    <property type="match status" value="1"/>
</dbReference>
<keyword evidence="3 6" id="KW-0479">Metal-binding</keyword>
<dbReference type="Gene3D" id="3.40.120.10">
    <property type="entry name" value="Alpha-D-Glucose-1,6-Bisphosphate, subunit A, domain 3"/>
    <property type="match status" value="3"/>
</dbReference>
<evidence type="ECO:0000259" key="9">
    <source>
        <dbReference type="Pfam" id="PF00408"/>
    </source>
</evidence>
<dbReference type="InterPro" id="IPR036900">
    <property type="entry name" value="A-D-PHexomutase_C_sf"/>
</dbReference>
<comment type="caution">
    <text evidence="13">The sequence shown here is derived from an EMBL/GenBank/DDBJ whole genome shotgun (WGS) entry which is preliminary data.</text>
</comment>
<dbReference type="InterPro" id="IPR005843">
    <property type="entry name" value="A-D-PHexomutase_C"/>
</dbReference>
<dbReference type="InterPro" id="IPR006352">
    <property type="entry name" value="GlmM_bact"/>
</dbReference>
<dbReference type="NCBIfam" id="TIGR01455">
    <property type="entry name" value="glmM"/>
    <property type="match status" value="1"/>
</dbReference>
<evidence type="ECO:0000313" key="13">
    <source>
        <dbReference type="EMBL" id="PYE38222.1"/>
    </source>
</evidence>
<dbReference type="EC" id="5.4.2.10" evidence="6 8"/>
<dbReference type="InterPro" id="IPR005846">
    <property type="entry name" value="A-D-PHexomutase_a/b/a-III"/>
</dbReference>
<feature type="domain" description="Alpha-D-phosphohexomutase alpha/beta/alpha" evidence="12">
    <location>
        <begin position="275"/>
        <end position="378"/>
    </location>
</feature>
<reference evidence="13 14" key="1">
    <citation type="submission" date="2018-06" db="EMBL/GenBank/DDBJ databases">
        <title>Genomic Encyclopedia of Type Strains, Phase III (KMG-III): the genomes of soil and plant-associated and newly described type strains.</title>
        <authorList>
            <person name="Whitman W."/>
        </authorList>
    </citation>
    <scope>NUCLEOTIDE SEQUENCE [LARGE SCALE GENOMIC DNA]</scope>
    <source>
        <strain evidence="13 14">CECT 5889</strain>
    </source>
</reference>
<evidence type="ECO:0000256" key="3">
    <source>
        <dbReference type="ARBA" id="ARBA00022723"/>
    </source>
</evidence>
<evidence type="ECO:0000256" key="8">
    <source>
        <dbReference type="RuleBase" id="RU004327"/>
    </source>
</evidence>
<feature type="active site" description="Phosphoserine intermediate" evidence="6">
    <location>
        <position position="104"/>
    </location>
</feature>
<accession>A0A2V4UWT2</accession>
<comment type="catalytic activity">
    <reaction evidence="6 8">
        <text>alpha-D-glucosamine 1-phosphate = D-glucosamine 6-phosphate</text>
        <dbReference type="Rhea" id="RHEA:23424"/>
        <dbReference type="ChEBI" id="CHEBI:58516"/>
        <dbReference type="ChEBI" id="CHEBI:58725"/>
        <dbReference type="EC" id="5.4.2.10"/>
    </reaction>
</comment>
<dbReference type="FunFam" id="3.30.310.50:FF:000001">
    <property type="entry name" value="Phosphoglucosamine mutase"/>
    <property type="match status" value="1"/>
</dbReference>
<dbReference type="PANTHER" id="PTHR42946:SF1">
    <property type="entry name" value="PHOSPHOGLUCOMUTASE (ALPHA-D-GLUCOSE-1,6-BISPHOSPHATE-DEPENDENT)"/>
    <property type="match status" value="1"/>
</dbReference>
<dbReference type="Proteomes" id="UP000247746">
    <property type="component" value="Unassembled WGS sequence"/>
</dbReference>
<dbReference type="GO" id="GO:0005975">
    <property type="term" value="P:carbohydrate metabolic process"/>
    <property type="evidence" value="ECO:0007669"/>
    <property type="project" value="InterPro"/>
</dbReference>
<dbReference type="NCBIfam" id="NF008139">
    <property type="entry name" value="PRK10887.1"/>
    <property type="match status" value="1"/>
</dbReference>
<evidence type="ECO:0000256" key="7">
    <source>
        <dbReference type="RuleBase" id="RU004326"/>
    </source>
</evidence>
<proteinExistence type="inferred from homology"/>
<evidence type="ECO:0000313" key="14">
    <source>
        <dbReference type="Proteomes" id="UP000247746"/>
    </source>
</evidence>
<keyword evidence="2 6" id="KW-0597">Phosphoprotein</keyword>
<evidence type="ECO:0000256" key="2">
    <source>
        <dbReference type="ARBA" id="ARBA00022553"/>
    </source>
</evidence>
<feature type="modified residue" description="Phosphoserine" evidence="6">
    <location>
        <position position="104"/>
    </location>
</feature>
<evidence type="ECO:0000256" key="1">
    <source>
        <dbReference type="ARBA" id="ARBA00010231"/>
    </source>
</evidence>
<dbReference type="CDD" id="cd05802">
    <property type="entry name" value="GlmM"/>
    <property type="match status" value="1"/>
</dbReference>
<dbReference type="FunFam" id="3.40.120.10:FF:000003">
    <property type="entry name" value="Phosphoglucosamine mutase"/>
    <property type="match status" value="1"/>
</dbReference>
<feature type="binding site" description="via phosphate group" evidence="6">
    <location>
        <position position="104"/>
    </location>
    <ligand>
        <name>Mg(2+)</name>
        <dbReference type="ChEBI" id="CHEBI:18420"/>
    </ligand>
</feature>
<dbReference type="PROSITE" id="PS00710">
    <property type="entry name" value="PGM_PMM"/>
    <property type="match status" value="1"/>
</dbReference>
<keyword evidence="4 6" id="KW-0460">Magnesium</keyword>
<feature type="binding site" evidence="6">
    <location>
        <position position="260"/>
    </location>
    <ligand>
        <name>Mg(2+)</name>
        <dbReference type="ChEBI" id="CHEBI:18420"/>
    </ligand>
</feature>
<keyword evidence="14" id="KW-1185">Reference proteome</keyword>
<comment type="similarity">
    <text evidence="1 6 7">Belongs to the phosphohexose mutase family.</text>
</comment>
<dbReference type="InterPro" id="IPR050060">
    <property type="entry name" value="Phosphoglucosamine_mutase"/>
</dbReference>
<gene>
    <name evidence="6" type="primary">glmM</name>
    <name evidence="13" type="ORF">DFP82_10817</name>
</gene>
<evidence type="ECO:0000256" key="4">
    <source>
        <dbReference type="ARBA" id="ARBA00022842"/>
    </source>
</evidence>
<dbReference type="InterPro" id="IPR016066">
    <property type="entry name" value="A-D-PHexomutase_CS"/>
</dbReference>